<keyword evidence="2" id="KW-1133">Transmembrane helix</keyword>
<dbReference type="Pfam" id="PF15159">
    <property type="entry name" value="PIG-Y"/>
    <property type="match status" value="1"/>
</dbReference>
<feature type="transmembrane region" description="Helical" evidence="2">
    <location>
        <begin position="155"/>
        <end position="176"/>
    </location>
</feature>
<keyword evidence="4" id="KW-1185">Reference proteome</keyword>
<dbReference type="InterPro" id="IPR029164">
    <property type="entry name" value="PIG-Y"/>
</dbReference>
<gene>
    <name evidence="3" type="ORF">H4R34_002151</name>
</gene>
<evidence type="ECO:0000313" key="3">
    <source>
        <dbReference type="EMBL" id="KAJ1981228.1"/>
    </source>
</evidence>
<dbReference type="AlphaFoldDB" id="A0A9W8EDU2"/>
<organism evidence="3 4">
    <name type="scientific">Dimargaris verticillata</name>
    <dbReference type="NCBI Taxonomy" id="2761393"/>
    <lineage>
        <taxon>Eukaryota</taxon>
        <taxon>Fungi</taxon>
        <taxon>Fungi incertae sedis</taxon>
        <taxon>Zoopagomycota</taxon>
        <taxon>Kickxellomycotina</taxon>
        <taxon>Dimargaritomycetes</taxon>
        <taxon>Dimargaritales</taxon>
        <taxon>Dimargaritaceae</taxon>
        <taxon>Dimargaris</taxon>
    </lineage>
</organism>
<reference evidence="3" key="1">
    <citation type="submission" date="2022-07" db="EMBL/GenBank/DDBJ databases">
        <title>Phylogenomic reconstructions and comparative analyses of Kickxellomycotina fungi.</title>
        <authorList>
            <person name="Reynolds N.K."/>
            <person name="Stajich J.E."/>
            <person name="Barry K."/>
            <person name="Grigoriev I.V."/>
            <person name="Crous P."/>
            <person name="Smith M.E."/>
        </authorList>
    </citation>
    <scope>NUCLEOTIDE SEQUENCE</scope>
    <source>
        <strain evidence="3">RSA 567</strain>
    </source>
</reference>
<feature type="transmembrane region" description="Helical" evidence="2">
    <location>
        <begin position="113"/>
        <end position="134"/>
    </location>
</feature>
<protein>
    <submittedName>
        <fullName evidence="3">Uncharacterized protein</fullName>
    </submittedName>
</protein>
<keyword evidence="2" id="KW-0472">Membrane</keyword>
<name>A0A9W8EDU2_9FUNG</name>
<dbReference type="PANTHER" id="PTHR36485:SF1">
    <property type="entry name" value="TRANSMEMBRANE PROTEIN"/>
    <property type="match status" value="1"/>
</dbReference>
<keyword evidence="2" id="KW-0812">Transmembrane</keyword>
<evidence type="ECO:0000313" key="4">
    <source>
        <dbReference type="Proteomes" id="UP001151582"/>
    </source>
</evidence>
<comment type="caution">
    <text evidence="3">The sequence shown here is derived from an EMBL/GenBank/DDBJ whole genome shotgun (WGS) entry which is preliminary data.</text>
</comment>
<dbReference type="OrthoDB" id="2157498at2759"/>
<dbReference type="PANTHER" id="PTHR36485">
    <property type="entry name" value="OS01G0939000 PROTEIN"/>
    <property type="match status" value="1"/>
</dbReference>
<sequence>MPSHRRRTKSVAKQAQAVRKDDPRAEEHKARPAWFRPTIKTKPPQADYPSTLLDTLSPSSLYRSFSAPDNLAHFPTAFFSPPILPPDFYAPPYYARRRSLPLADSSGPDTTQAWGYALLLATFCFFALGLYTVVISKFMPATGNRILDAIRQDQYYCFLLPLTLTVAFYTVIWNWVGMKLFRHN</sequence>
<dbReference type="EMBL" id="JANBQB010000133">
    <property type="protein sequence ID" value="KAJ1981228.1"/>
    <property type="molecule type" value="Genomic_DNA"/>
</dbReference>
<evidence type="ECO:0000256" key="2">
    <source>
        <dbReference type="SAM" id="Phobius"/>
    </source>
</evidence>
<evidence type="ECO:0000256" key="1">
    <source>
        <dbReference type="SAM" id="MobiDB-lite"/>
    </source>
</evidence>
<dbReference type="Proteomes" id="UP001151582">
    <property type="component" value="Unassembled WGS sequence"/>
</dbReference>
<accession>A0A9W8EDU2</accession>
<proteinExistence type="predicted"/>
<feature type="compositionally biased region" description="Basic residues" evidence="1">
    <location>
        <begin position="1"/>
        <end position="10"/>
    </location>
</feature>
<feature type="region of interest" description="Disordered" evidence="1">
    <location>
        <begin position="1"/>
        <end position="50"/>
    </location>
</feature>
<feature type="compositionally biased region" description="Basic and acidic residues" evidence="1">
    <location>
        <begin position="18"/>
        <end position="30"/>
    </location>
</feature>